<dbReference type="GO" id="GO:0016874">
    <property type="term" value="F:ligase activity"/>
    <property type="evidence" value="ECO:0007669"/>
    <property type="project" value="UniProtKB-KW"/>
</dbReference>
<keyword evidence="2 5" id="KW-0812">Transmembrane</keyword>
<evidence type="ECO:0000256" key="1">
    <source>
        <dbReference type="ARBA" id="ARBA00004141"/>
    </source>
</evidence>
<feature type="transmembrane region" description="Helical" evidence="5">
    <location>
        <begin position="163"/>
        <end position="179"/>
    </location>
</feature>
<keyword evidence="4 5" id="KW-0472">Membrane</keyword>
<proteinExistence type="predicted"/>
<evidence type="ECO:0000313" key="7">
    <source>
        <dbReference type="EMBL" id="MCG2617956.1"/>
    </source>
</evidence>
<dbReference type="InterPro" id="IPR007016">
    <property type="entry name" value="O-antigen_ligase-rel_domated"/>
</dbReference>
<gene>
    <name evidence="7" type="ORF">LZZ85_26880</name>
</gene>
<reference evidence="7" key="1">
    <citation type="submission" date="2022-01" db="EMBL/GenBank/DDBJ databases">
        <authorList>
            <person name="Jo J.-H."/>
            <person name="Im W.-T."/>
        </authorList>
    </citation>
    <scope>NUCLEOTIDE SEQUENCE</scope>
    <source>
        <strain evidence="7">NA20</strain>
    </source>
</reference>
<dbReference type="PANTHER" id="PTHR37422:SF13">
    <property type="entry name" value="LIPOPOLYSACCHARIDE BIOSYNTHESIS PROTEIN PA4999-RELATED"/>
    <property type="match status" value="1"/>
</dbReference>
<dbReference type="Proteomes" id="UP001165367">
    <property type="component" value="Unassembled WGS sequence"/>
</dbReference>
<dbReference type="InterPro" id="IPR051533">
    <property type="entry name" value="WaaL-like"/>
</dbReference>
<name>A0ABS9L058_9BACT</name>
<keyword evidence="7" id="KW-0436">Ligase</keyword>
<evidence type="ECO:0000256" key="4">
    <source>
        <dbReference type="ARBA" id="ARBA00023136"/>
    </source>
</evidence>
<protein>
    <submittedName>
        <fullName evidence="7">O-antigen ligase family protein</fullName>
    </submittedName>
</protein>
<dbReference type="EMBL" id="JAKLTR010000028">
    <property type="protein sequence ID" value="MCG2617956.1"/>
    <property type="molecule type" value="Genomic_DNA"/>
</dbReference>
<keyword evidence="3 5" id="KW-1133">Transmembrane helix</keyword>
<feature type="transmembrane region" description="Helical" evidence="5">
    <location>
        <begin position="13"/>
        <end position="40"/>
    </location>
</feature>
<dbReference type="Pfam" id="PF04932">
    <property type="entry name" value="Wzy_C"/>
    <property type="match status" value="1"/>
</dbReference>
<feature type="transmembrane region" description="Helical" evidence="5">
    <location>
        <begin position="85"/>
        <end position="104"/>
    </location>
</feature>
<sequence>MRILVQNEWRNKAIFAVIILMLGSLFVSRAMLSMSMVLFIAMTTLHSGFVQQCRIFMRSALLLSISFLFLIPLISGLWSADSREWAEVMVIKLPFLLLPLAFAGNWKLASKDNRRIAVCFIVFTIAACSWSLAQYFMNAELINESYLRAKTIPTLLGDDHVRFSWMVFLAIWIAVFLAGDKNAAGRKRAFLLLAVVFLVIYLHLLAARAGLVMLYLFAFCYALHKIRTRPRLAFTVVTGIVALLLIGWFCFPTFRNRISYNLYDLSFIIKNKYRSGTSDGNRVASLKAGWALLSEHPFTGVGAGDVWHQADRWYDKNINGIQHSDKLYPSNEWLAHGCMAGWPGILFFSGVVFLPLLRRRIKNRFFWVTFHLSSICLFVVETSLEMQHGIFIYTFFSLWWWKWHCFEADY</sequence>
<organism evidence="7 8">
    <name type="scientific">Terrimonas ginsenosidimutans</name>
    <dbReference type="NCBI Taxonomy" id="2908004"/>
    <lineage>
        <taxon>Bacteria</taxon>
        <taxon>Pseudomonadati</taxon>
        <taxon>Bacteroidota</taxon>
        <taxon>Chitinophagia</taxon>
        <taxon>Chitinophagales</taxon>
        <taxon>Chitinophagaceae</taxon>
        <taxon>Terrimonas</taxon>
    </lineage>
</organism>
<feature type="transmembrane region" description="Helical" evidence="5">
    <location>
        <begin position="188"/>
        <end position="204"/>
    </location>
</feature>
<comment type="caution">
    <text evidence="7">The sequence shown here is derived from an EMBL/GenBank/DDBJ whole genome shotgun (WGS) entry which is preliminary data.</text>
</comment>
<dbReference type="RefSeq" id="WP_237876942.1">
    <property type="nucleotide sequence ID" value="NZ_JAKLTR010000028.1"/>
</dbReference>
<evidence type="ECO:0000256" key="5">
    <source>
        <dbReference type="SAM" id="Phobius"/>
    </source>
</evidence>
<feature type="domain" description="O-antigen ligase-related" evidence="6">
    <location>
        <begin position="193"/>
        <end position="348"/>
    </location>
</feature>
<accession>A0ABS9L058</accession>
<feature type="transmembrane region" description="Helical" evidence="5">
    <location>
        <begin position="364"/>
        <end position="380"/>
    </location>
</feature>
<comment type="subcellular location">
    <subcellularLocation>
        <location evidence="1">Membrane</location>
        <topology evidence="1">Multi-pass membrane protein</topology>
    </subcellularLocation>
</comment>
<feature type="transmembrane region" description="Helical" evidence="5">
    <location>
        <begin position="233"/>
        <end position="254"/>
    </location>
</feature>
<feature type="transmembrane region" description="Helical" evidence="5">
    <location>
        <begin position="116"/>
        <end position="137"/>
    </location>
</feature>
<feature type="transmembrane region" description="Helical" evidence="5">
    <location>
        <begin position="333"/>
        <end position="357"/>
    </location>
</feature>
<evidence type="ECO:0000256" key="3">
    <source>
        <dbReference type="ARBA" id="ARBA00022989"/>
    </source>
</evidence>
<keyword evidence="8" id="KW-1185">Reference proteome</keyword>
<evidence type="ECO:0000256" key="2">
    <source>
        <dbReference type="ARBA" id="ARBA00022692"/>
    </source>
</evidence>
<evidence type="ECO:0000313" key="8">
    <source>
        <dbReference type="Proteomes" id="UP001165367"/>
    </source>
</evidence>
<feature type="transmembrane region" description="Helical" evidence="5">
    <location>
        <begin position="60"/>
        <end position="79"/>
    </location>
</feature>
<dbReference type="PANTHER" id="PTHR37422">
    <property type="entry name" value="TEICHURONIC ACID BIOSYNTHESIS PROTEIN TUAE"/>
    <property type="match status" value="1"/>
</dbReference>
<evidence type="ECO:0000259" key="6">
    <source>
        <dbReference type="Pfam" id="PF04932"/>
    </source>
</evidence>